<proteinExistence type="predicted"/>
<name>A0ABQ8FLY0_9FUNG</name>
<comment type="caution">
    <text evidence="1">The sequence shown here is derived from an EMBL/GenBank/DDBJ whole genome shotgun (WGS) entry which is preliminary data.</text>
</comment>
<evidence type="ECO:0000313" key="2">
    <source>
        <dbReference type="Proteomes" id="UP001648503"/>
    </source>
</evidence>
<organism evidence="1 2">
    <name type="scientific">Batrachochytrium salamandrivorans</name>
    <dbReference type="NCBI Taxonomy" id="1357716"/>
    <lineage>
        <taxon>Eukaryota</taxon>
        <taxon>Fungi</taxon>
        <taxon>Fungi incertae sedis</taxon>
        <taxon>Chytridiomycota</taxon>
        <taxon>Chytridiomycota incertae sedis</taxon>
        <taxon>Chytridiomycetes</taxon>
        <taxon>Rhizophydiales</taxon>
        <taxon>Rhizophydiales incertae sedis</taxon>
        <taxon>Batrachochytrium</taxon>
    </lineage>
</organism>
<keyword evidence="2" id="KW-1185">Reference proteome</keyword>
<dbReference type="EMBL" id="JAFCIX010000031">
    <property type="protein sequence ID" value="KAH6600533.1"/>
    <property type="molecule type" value="Genomic_DNA"/>
</dbReference>
<evidence type="ECO:0000313" key="1">
    <source>
        <dbReference type="EMBL" id="KAH6600533.1"/>
    </source>
</evidence>
<protein>
    <submittedName>
        <fullName evidence="1">Uncharacterized protein</fullName>
    </submittedName>
</protein>
<sequence length="107" mass="11853">MTSFTDHLWITHLYGAPLHEGFPIGNLNAAAHVKNGQVFFYSATTIVDDHALTKRSPTIPKSRAKLSSEEAVKAAVDCLKVPFYPDIAPVMESYRTKMGIYSYGNFS</sequence>
<reference evidence="1 2" key="1">
    <citation type="submission" date="2021-02" db="EMBL/GenBank/DDBJ databases">
        <title>Variation within the Batrachochytrium salamandrivorans European outbreak.</title>
        <authorList>
            <person name="Kelly M."/>
            <person name="Pasmans F."/>
            <person name="Shea T.P."/>
            <person name="Munoz J.F."/>
            <person name="Carranza S."/>
            <person name="Cuomo C.A."/>
            <person name="Martel A."/>
        </authorList>
    </citation>
    <scope>NUCLEOTIDE SEQUENCE [LARGE SCALE GENOMIC DNA]</scope>
    <source>
        <strain evidence="1 2">AMFP18/2</strain>
    </source>
</reference>
<gene>
    <name evidence="1" type="ORF">BASA50_002233</name>
</gene>
<accession>A0ABQ8FLY0</accession>
<dbReference type="Proteomes" id="UP001648503">
    <property type="component" value="Unassembled WGS sequence"/>
</dbReference>